<protein>
    <submittedName>
        <fullName evidence="7">Zinc-finger protein ZPR1</fullName>
    </submittedName>
</protein>
<feature type="domain" description="Zinc finger ZPR1-type" evidence="6">
    <location>
        <begin position="58"/>
        <end position="216"/>
    </location>
</feature>
<dbReference type="InterPro" id="IPR056180">
    <property type="entry name" value="ZPR1_jr_dom"/>
</dbReference>
<keyword evidence="4" id="KW-0862">Zinc</keyword>
<dbReference type="Gene3D" id="2.20.25.420">
    <property type="entry name" value="ZPR1, zinc finger domain"/>
    <property type="match status" value="2"/>
</dbReference>
<gene>
    <name evidence="7" type="ORF">STCU_09728</name>
</gene>
<evidence type="ECO:0000256" key="2">
    <source>
        <dbReference type="ARBA" id="ARBA00022723"/>
    </source>
</evidence>
<dbReference type="PANTHER" id="PTHR10876">
    <property type="entry name" value="ZINC FINGER PROTEIN ZPR1"/>
    <property type="match status" value="1"/>
</dbReference>
<accession>S9TKZ5</accession>
<feature type="compositionally biased region" description="Polar residues" evidence="5">
    <location>
        <begin position="28"/>
        <end position="37"/>
    </location>
</feature>
<feature type="domain" description="Zinc finger ZPR1-type" evidence="6">
    <location>
        <begin position="275"/>
        <end position="436"/>
    </location>
</feature>
<sequence length="480" mass="53921">MSAPSADEPVTNGPHGTPSCGESKETPSHATDTTGQESEADAVNYIKTDLGEMNIIESMCPKCEKNGTTRLMITTIPHFKQIIVSSFECANCGERNNEVTFGGTFGPKKVRYELEVKSKKDMDRQVVKSEFATIQIPELELEIPAESQKGSLNTVEGILEQTKEGLEFQQPLRRVQHPELYEKIQTFCEKLESYRGGEIPFTLILDDPAGNSYIEGRYEYYHPTKDPQLTKYEYERTDIDRQLLGVAIDYNTERNEMEQKEVDEGQFDDISCIPCDCPACKKQGQINMKECDIPHFKETVIMAFRCEYCGYRSNEIKTGGAIAPHGRRITLHVESDDDLKRDVLKSDTATLLIPEVSLELAPGTLGGFFSTVEGCIAQVRDQLNNLPQVAFSTGDSAEPGDKTMLQFVGELNDLLSLTKTFTFVLDDPLANVYIQNPRAHLPPPDDVDPRLVVHDYTRTQEQDEELGIHEMQHSETTENQ</sequence>
<dbReference type="PANTHER" id="PTHR10876:SF0">
    <property type="entry name" value="ZINC FINGER PROTEIN ZPR1"/>
    <property type="match status" value="1"/>
</dbReference>
<dbReference type="OrthoDB" id="308464at2759"/>
<organism evidence="7 8">
    <name type="scientific">Strigomonas culicis</name>
    <dbReference type="NCBI Taxonomy" id="28005"/>
    <lineage>
        <taxon>Eukaryota</taxon>
        <taxon>Discoba</taxon>
        <taxon>Euglenozoa</taxon>
        <taxon>Kinetoplastea</taxon>
        <taxon>Metakinetoplastina</taxon>
        <taxon>Trypanosomatida</taxon>
        <taxon>Trypanosomatidae</taxon>
        <taxon>Strigomonadinae</taxon>
        <taxon>Strigomonas</taxon>
    </lineage>
</organism>
<dbReference type="InterPro" id="IPR042451">
    <property type="entry name" value="ZPR1_A/B_dom"/>
</dbReference>
<evidence type="ECO:0000313" key="8">
    <source>
        <dbReference type="Proteomes" id="UP000015354"/>
    </source>
</evidence>
<dbReference type="InterPro" id="IPR040141">
    <property type="entry name" value="ZPR1"/>
</dbReference>
<reference evidence="7 8" key="1">
    <citation type="journal article" date="2013" name="PLoS ONE">
        <title>Predicting the Proteins of Angomonas deanei, Strigomonas culicis and Their Respective Endosymbionts Reveals New Aspects of the Trypanosomatidae Family.</title>
        <authorList>
            <person name="Motta M.C."/>
            <person name="Martins A.C."/>
            <person name="de Souza S.S."/>
            <person name="Catta-Preta C.M."/>
            <person name="Silva R."/>
            <person name="Klein C.C."/>
            <person name="de Almeida L.G."/>
            <person name="de Lima Cunha O."/>
            <person name="Ciapina L.P."/>
            <person name="Brocchi M."/>
            <person name="Colabardini A.C."/>
            <person name="de Araujo Lima B."/>
            <person name="Machado C.R."/>
            <person name="de Almeida Soares C.M."/>
            <person name="Probst C.M."/>
            <person name="de Menezes C.B."/>
            <person name="Thompson C.E."/>
            <person name="Bartholomeu D.C."/>
            <person name="Gradia D.F."/>
            <person name="Pavoni D.P."/>
            <person name="Grisard E.C."/>
            <person name="Fantinatti-Garboggini F."/>
            <person name="Marchini F.K."/>
            <person name="Rodrigues-Luiz G.F."/>
            <person name="Wagner G."/>
            <person name="Goldman G.H."/>
            <person name="Fietto J.L."/>
            <person name="Elias M.C."/>
            <person name="Goldman M.H."/>
            <person name="Sagot M.F."/>
            <person name="Pereira M."/>
            <person name="Stoco P.H."/>
            <person name="de Mendonca-Neto R.P."/>
            <person name="Teixeira S.M."/>
            <person name="Maciel T.E."/>
            <person name="de Oliveira Mendes T.A."/>
            <person name="Urmenyi T.P."/>
            <person name="de Souza W."/>
            <person name="Schenkman S."/>
            <person name="de Vasconcelos A.T."/>
        </authorList>
    </citation>
    <scope>NUCLEOTIDE SEQUENCE [LARGE SCALE GENOMIC DNA]</scope>
</reference>
<dbReference type="EMBL" id="ATMH01009728">
    <property type="protein sequence ID" value="EPY18877.1"/>
    <property type="molecule type" value="Genomic_DNA"/>
</dbReference>
<comment type="similarity">
    <text evidence="1">Belongs to the ZPR1 family.</text>
</comment>
<dbReference type="Pfam" id="PF03367">
    <property type="entry name" value="Zn_ribbon_ZPR1"/>
    <property type="match status" value="2"/>
</dbReference>
<dbReference type="FunFam" id="2.60.120.1040:FF:000006">
    <property type="entry name" value="Zinc finger protein zpr1"/>
    <property type="match status" value="1"/>
</dbReference>
<dbReference type="Gene3D" id="2.60.120.1040">
    <property type="entry name" value="ZPR1, A/B domain"/>
    <property type="match status" value="2"/>
</dbReference>
<dbReference type="FunFam" id="2.20.25.420:FF:000001">
    <property type="entry name" value="Zinc finger protein ZPR1"/>
    <property type="match status" value="1"/>
</dbReference>
<feature type="region of interest" description="Disordered" evidence="5">
    <location>
        <begin position="460"/>
        <end position="480"/>
    </location>
</feature>
<dbReference type="InterPro" id="IPR042452">
    <property type="entry name" value="ZPR1_Znf1/2"/>
</dbReference>
<dbReference type="GO" id="GO:0008270">
    <property type="term" value="F:zinc ion binding"/>
    <property type="evidence" value="ECO:0007669"/>
    <property type="project" value="UniProtKB-KW"/>
</dbReference>
<dbReference type="InterPro" id="IPR004457">
    <property type="entry name" value="Znf_ZPR1"/>
</dbReference>
<dbReference type="GO" id="GO:0005634">
    <property type="term" value="C:nucleus"/>
    <property type="evidence" value="ECO:0007669"/>
    <property type="project" value="TreeGrafter"/>
</dbReference>
<dbReference type="FunFam" id="2.20.25.420:FF:000002">
    <property type="entry name" value="Zinc finger protein ZPR1"/>
    <property type="match status" value="1"/>
</dbReference>
<evidence type="ECO:0000256" key="4">
    <source>
        <dbReference type="ARBA" id="ARBA00022833"/>
    </source>
</evidence>
<dbReference type="SMART" id="SM00709">
    <property type="entry name" value="Zpr1"/>
    <property type="match status" value="2"/>
</dbReference>
<dbReference type="Proteomes" id="UP000015354">
    <property type="component" value="Unassembled WGS sequence"/>
</dbReference>
<evidence type="ECO:0000259" key="6">
    <source>
        <dbReference type="SMART" id="SM00709"/>
    </source>
</evidence>
<evidence type="ECO:0000256" key="3">
    <source>
        <dbReference type="ARBA" id="ARBA00022771"/>
    </source>
</evidence>
<dbReference type="Pfam" id="PF22794">
    <property type="entry name" value="jr-ZPR1"/>
    <property type="match status" value="2"/>
</dbReference>
<evidence type="ECO:0000256" key="1">
    <source>
        <dbReference type="ARBA" id="ARBA00008354"/>
    </source>
</evidence>
<evidence type="ECO:0000256" key="5">
    <source>
        <dbReference type="SAM" id="MobiDB-lite"/>
    </source>
</evidence>
<keyword evidence="2" id="KW-0479">Metal-binding</keyword>
<dbReference type="FunFam" id="2.60.120.1040:FF:000003">
    <property type="entry name" value="Zinc finger protein zpr1"/>
    <property type="match status" value="1"/>
</dbReference>
<keyword evidence="3 7" id="KW-0863">Zinc-finger</keyword>
<name>S9TKZ5_9TRYP</name>
<dbReference type="AlphaFoldDB" id="S9TKZ5"/>
<keyword evidence="8" id="KW-1185">Reference proteome</keyword>
<dbReference type="NCBIfam" id="TIGR00310">
    <property type="entry name" value="ZPR1_znf"/>
    <property type="match status" value="2"/>
</dbReference>
<comment type="caution">
    <text evidence="7">The sequence shown here is derived from an EMBL/GenBank/DDBJ whole genome shotgun (WGS) entry which is preliminary data.</text>
</comment>
<feature type="region of interest" description="Disordered" evidence="5">
    <location>
        <begin position="1"/>
        <end position="40"/>
    </location>
</feature>
<evidence type="ECO:0000313" key="7">
    <source>
        <dbReference type="EMBL" id="EPY18877.1"/>
    </source>
</evidence>
<proteinExistence type="inferred from homology"/>